<proteinExistence type="predicted"/>
<sequence length="90" mass="10088">MFDDMFEFSPASLSLSPGGVPEHILLRLFDSGLVGLWSSSEWSHSNSNRRLWTSFFEDPVTLIASLCFFVLPGSLLFLIEPLFEVVGLSF</sequence>
<dbReference type="EMBL" id="JBBPBN010000035">
    <property type="protein sequence ID" value="KAK9001909.1"/>
    <property type="molecule type" value="Genomic_DNA"/>
</dbReference>
<evidence type="ECO:0000313" key="3">
    <source>
        <dbReference type="Proteomes" id="UP001396334"/>
    </source>
</evidence>
<evidence type="ECO:0000313" key="2">
    <source>
        <dbReference type="EMBL" id="KAK9001909.1"/>
    </source>
</evidence>
<comment type="caution">
    <text evidence="2">The sequence shown here is derived from an EMBL/GenBank/DDBJ whole genome shotgun (WGS) entry which is preliminary data.</text>
</comment>
<evidence type="ECO:0000256" key="1">
    <source>
        <dbReference type="SAM" id="Phobius"/>
    </source>
</evidence>
<gene>
    <name evidence="2" type="ORF">V6N11_024604</name>
</gene>
<protein>
    <submittedName>
        <fullName evidence="2">Uncharacterized protein</fullName>
    </submittedName>
</protein>
<feature type="transmembrane region" description="Helical" evidence="1">
    <location>
        <begin position="60"/>
        <end position="79"/>
    </location>
</feature>
<keyword evidence="1" id="KW-1133">Transmembrane helix</keyword>
<reference evidence="2 3" key="1">
    <citation type="journal article" date="2024" name="G3 (Bethesda)">
        <title>Genome assembly of Hibiscus sabdariffa L. provides insights into metabolisms of medicinal natural products.</title>
        <authorList>
            <person name="Kim T."/>
        </authorList>
    </citation>
    <scope>NUCLEOTIDE SEQUENCE [LARGE SCALE GENOMIC DNA]</scope>
    <source>
        <strain evidence="2">TK-2024</strain>
        <tissue evidence="2">Old leaves</tissue>
    </source>
</reference>
<keyword evidence="3" id="KW-1185">Reference proteome</keyword>
<dbReference type="Proteomes" id="UP001396334">
    <property type="component" value="Unassembled WGS sequence"/>
</dbReference>
<keyword evidence="1" id="KW-0472">Membrane</keyword>
<keyword evidence="1" id="KW-0812">Transmembrane</keyword>
<name>A0ABR2QMR0_9ROSI</name>
<accession>A0ABR2QMR0</accession>
<organism evidence="2 3">
    <name type="scientific">Hibiscus sabdariffa</name>
    <name type="common">roselle</name>
    <dbReference type="NCBI Taxonomy" id="183260"/>
    <lineage>
        <taxon>Eukaryota</taxon>
        <taxon>Viridiplantae</taxon>
        <taxon>Streptophyta</taxon>
        <taxon>Embryophyta</taxon>
        <taxon>Tracheophyta</taxon>
        <taxon>Spermatophyta</taxon>
        <taxon>Magnoliopsida</taxon>
        <taxon>eudicotyledons</taxon>
        <taxon>Gunneridae</taxon>
        <taxon>Pentapetalae</taxon>
        <taxon>rosids</taxon>
        <taxon>malvids</taxon>
        <taxon>Malvales</taxon>
        <taxon>Malvaceae</taxon>
        <taxon>Malvoideae</taxon>
        <taxon>Hibiscus</taxon>
    </lineage>
</organism>